<keyword evidence="1" id="KW-0812">Transmembrane</keyword>
<reference evidence="2" key="1">
    <citation type="submission" date="2020-12" db="EMBL/GenBank/DDBJ databases">
        <title>WGS assembly of Carya illinoinensis cv. Pawnee.</title>
        <authorList>
            <person name="Platts A."/>
            <person name="Shu S."/>
            <person name="Wright S."/>
            <person name="Barry K."/>
            <person name="Edger P."/>
            <person name="Pires J.C."/>
            <person name="Schmutz J."/>
        </authorList>
    </citation>
    <scope>NUCLEOTIDE SEQUENCE</scope>
    <source>
        <tissue evidence="2">Leaf</tissue>
    </source>
</reference>
<evidence type="ECO:0000313" key="3">
    <source>
        <dbReference type="Proteomes" id="UP000811609"/>
    </source>
</evidence>
<accession>A0A8T1N4Y5</accession>
<evidence type="ECO:0000256" key="1">
    <source>
        <dbReference type="SAM" id="Phobius"/>
    </source>
</evidence>
<feature type="transmembrane region" description="Helical" evidence="1">
    <location>
        <begin position="6"/>
        <end position="26"/>
    </location>
</feature>
<name>A0A8T1N4Y5_CARIL</name>
<keyword evidence="1" id="KW-0472">Membrane</keyword>
<keyword evidence="1" id="KW-1133">Transmembrane helix</keyword>
<dbReference type="AlphaFoldDB" id="A0A8T1N4Y5"/>
<evidence type="ECO:0000313" key="2">
    <source>
        <dbReference type="EMBL" id="KAG6626709.1"/>
    </source>
</evidence>
<feature type="transmembrane region" description="Helical" evidence="1">
    <location>
        <begin position="81"/>
        <end position="104"/>
    </location>
</feature>
<sequence>MQDFDLLWFGCCPSVGGFGSGFTLNVRHQGPFGGWGGYSILAYSVGLCGSVMFSSIGVQLWHSLFSHWVPGWLSKKDLVFFYGNMGWLHGHGYRYVFLLGRLLFHK</sequence>
<feature type="transmembrane region" description="Helical" evidence="1">
    <location>
        <begin position="38"/>
        <end position="61"/>
    </location>
</feature>
<organism evidence="2 3">
    <name type="scientific">Carya illinoinensis</name>
    <name type="common">Pecan</name>
    <dbReference type="NCBI Taxonomy" id="32201"/>
    <lineage>
        <taxon>Eukaryota</taxon>
        <taxon>Viridiplantae</taxon>
        <taxon>Streptophyta</taxon>
        <taxon>Embryophyta</taxon>
        <taxon>Tracheophyta</taxon>
        <taxon>Spermatophyta</taxon>
        <taxon>Magnoliopsida</taxon>
        <taxon>eudicotyledons</taxon>
        <taxon>Gunneridae</taxon>
        <taxon>Pentapetalae</taxon>
        <taxon>rosids</taxon>
        <taxon>fabids</taxon>
        <taxon>Fagales</taxon>
        <taxon>Juglandaceae</taxon>
        <taxon>Carya</taxon>
    </lineage>
</organism>
<dbReference type="EMBL" id="CM031823">
    <property type="protein sequence ID" value="KAG6626709.1"/>
    <property type="molecule type" value="Genomic_DNA"/>
</dbReference>
<protein>
    <submittedName>
        <fullName evidence="2">Uncharacterized protein</fullName>
    </submittedName>
</protein>
<gene>
    <name evidence="2" type="ORF">CIPAW_15G070200</name>
</gene>
<keyword evidence="3" id="KW-1185">Reference proteome</keyword>
<proteinExistence type="predicted"/>
<dbReference type="Proteomes" id="UP000811609">
    <property type="component" value="Chromosome 15"/>
</dbReference>
<comment type="caution">
    <text evidence="2">The sequence shown here is derived from an EMBL/GenBank/DDBJ whole genome shotgun (WGS) entry which is preliminary data.</text>
</comment>